<dbReference type="GeneID" id="29988274"/>
<organism evidence="2 3">
    <name type="scientific">Trichoderma gamsii</name>
    <dbReference type="NCBI Taxonomy" id="398673"/>
    <lineage>
        <taxon>Eukaryota</taxon>
        <taxon>Fungi</taxon>
        <taxon>Dikarya</taxon>
        <taxon>Ascomycota</taxon>
        <taxon>Pezizomycotina</taxon>
        <taxon>Sordariomycetes</taxon>
        <taxon>Hypocreomycetidae</taxon>
        <taxon>Hypocreales</taxon>
        <taxon>Hypocreaceae</taxon>
        <taxon>Trichoderma</taxon>
    </lineage>
</organism>
<sequence>MQSRTSGASLRREDMGGPDPDSSSLGLLVGAGHILHPKWTCGSPAISPLSPICVVPSMASSRARPGEARPHRLSRLVRGGLEPTPSCERQLQARPLACGSCTTTLKTAVMPYRSGKCRLPMPSPSPSSADKGSSHLATKRRDPLRGVKPLQGSLLALHIASPLRPSDWQPAGTRALNSTFWMAAGRCCRLGAARAAVFRNEN</sequence>
<accession>A0A2P5A0T7</accession>
<keyword evidence="3" id="KW-1185">Reference proteome</keyword>
<comment type="caution">
    <text evidence="2">The sequence shown here is derived from an EMBL/GenBank/DDBJ whole genome shotgun (WGS) entry which is preliminary data.</text>
</comment>
<proteinExistence type="predicted"/>
<reference evidence="2 3" key="1">
    <citation type="journal article" date="2016" name="Genome Announc.">
        <title>Draft Whole-Genome Sequence of Trichoderma gamsii T6085, a Promising Biocontrol Agent of Fusarium Head Blight on Wheat.</title>
        <authorList>
            <person name="Baroncelli R."/>
            <person name="Zapparata A."/>
            <person name="Piaggeschi G."/>
            <person name="Sarrocco S."/>
            <person name="Vannacci G."/>
        </authorList>
    </citation>
    <scope>NUCLEOTIDE SEQUENCE [LARGE SCALE GENOMIC DNA]</scope>
    <source>
        <strain evidence="2 3">T6085</strain>
    </source>
</reference>
<evidence type="ECO:0000313" key="3">
    <source>
        <dbReference type="Proteomes" id="UP000054821"/>
    </source>
</evidence>
<dbReference type="Proteomes" id="UP000054821">
    <property type="component" value="Unassembled WGS sequence"/>
</dbReference>
<dbReference type="RefSeq" id="XP_018658591.1">
    <property type="nucleotide sequence ID" value="XM_018808191.1"/>
</dbReference>
<evidence type="ECO:0000256" key="1">
    <source>
        <dbReference type="SAM" id="MobiDB-lite"/>
    </source>
</evidence>
<feature type="region of interest" description="Disordered" evidence="1">
    <location>
        <begin position="1"/>
        <end position="24"/>
    </location>
</feature>
<protein>
    <submittedName>
        <fullName evidence="2">Uncharacterized protein</fullName>
    </submittedName>
</protein>
<name>A0A2P5A0T7_9HYPO</name>
<gene>
    <name evidence="2" type="ORF">TGAM01_v200582</name>
</gene>
<dbReference type="EMBL" id="JPDN02000002">
    <property type="protein sequence ID" value="PON30142.1"/>
    <property type="molecule type" value="Genomic_DNA"/>
</dbReference>
<dbReference type="AlphaFoldDB" id="A0A2P5A0T7"/>
<evidence type="ECO:0000313" key="2">
    <source>
        <dbReference type="EMBL" id="PON30142.1"/>
    </source>
</evidence>
<feature type="region of interest" description="Disordered" evidence="1">
    <location>
        <begin position="119"/>
        <end position="145"/>
    </location>
</feature>